<evidence type="ECO:0000256" key="1">
    <source>
        <dbReference type="ARBA" id="ARBA00023267"/>
    </source>
</evidence>
<dbReference type="CDD" id="cd06850">
    <property type="entry name" value="biotinyl_domain"/>
    <property type="match status" value="1"/>
</dbReference>
<dbReference type="GO" id="GO:0006094">
    <property type="term" value="P:gluconeogenesis"/>
    <property type="evidence" value="ECO:0007669"/>
    <property type="project" value="TreeGrafter"/>
</dbReference>
<evidence type="ECO:0000313" key="6">
    <source>
        <dbReference type="Proteomes" id="UP000035514"/>
    </source>
</evidence>
<feature type="domain" description="Pyruvate carboxyltransferase" evidence="3">
    <location>
        <begin position="6"/>
        <end position="277"/>
    </location>
</feature>
<feature type="domain" description="Lipoyl-binding" evidence="2">
    <location>
        <begin position="528"/>
        <end position="610"/>
    </location>
</feature>
<dbReference type="AlphaFoldDB" id="A0A0G9JUY2"/>
<evidence type="ECO:0000259" key="3">
    <source>
        <dbReference type="PROSITE" id="PS50991"/>
    </source>
</evidence>
<dbReference type="CDD" id="cd07937">
    <property type="entry name" value="DRE_TIM_PC_TC_5S"/>
    <property type="match status" value="1"/>
</dbReference>
<dbReference type="SUPFAM" id="SSF51569">
    <property type="entry name" value="Aldolase"/>
    <property type="match status" value="1"/>
</dbReference>
<evidence type="ECO:0000313" key="5">
    <source>
        <dbReference type="EMBL" id="KLD99411.1"/>
    </source>
</evidence>
<comment type="caution">
    <text evidence="4">The sequence shown here is derived from an EMBL/GenBank/DDBJ whole genome shotgun (WGS) entry which is preliminary data.</text>
</comment>
<keyword evidence="1" id="KW-0092">Biotin</keyword>
<dbReference type="InterPro" id="IPR011053">
    <property type="entry name" value="Single_hybrid_motif"/>
</dbReference>
<dbReference type="GO" id="GO:0005737">
    <property type="term" value="C:cytoplasm"/>
    <property type="evidence" value="ECO:0007669"/>
    <property type="project" value="TreeGrafter"/>
</dbReference>
<dbReference type="Gene3D" id="3.20.20.70">
    <property type="entry name" value="Aldolase class I"/>
    <property type="match status" value="1"/>
</dbReference>
<gene>
    <name evidence="5" type="ORF">AA20_06735</name>
    <name evidence="4" type="ORF">AA20_10060</name>
</gene>
<dbReference type="PANTHER" id="PTHR43778:SF2">
    <property type="entry name" value="PYRUVATE CARBOXYLASE, MITOCHONDRIAL"/>
    <property type="match status" value="1"/>
</dbReference>
<dbReference type="PROSITE" id="PS50968">
    <property type="entry name" value="BIOTINYL_LIPOYL"/>
    <property type="match status" value="1"/>
</dbReference>
<dbReference type="FunFam" id="2.40.50.100:FF:000003">
    <property type="entry name" value="Acetyl-CoA carboxylase biotin carboxyl carrier protein"/>
    <property type="match status" value="1"/>
</dbReference>
<dbReference type="SMR" id="A0A0G9JUY2"/>
<dbReference type="Proteomes" id="UP000035514">
    <property type="component" value="Unassembled WGS sequence"/>
</dbReference>
<dbReference type="Pfam" id="PF02436">
    <property type="entry name" value="PYC_OADA"/>
    <property type="match status" value="1"/>
</dbReference>
<evidence type="ECO:0000259" key="2">
    <source>
        <dbReference type="PROSITE" id="PS50968"/>
    </source>
</evidence>
<proteinExistence type="predicted"/>
<dbReference type="PROSITE" id="PS50991">
    <property type="entry name" value="PYR_CT"/>
    <property type="match status" value="1"/>
</dbReference>
<dbReference type="PROSITE" id="PS00188">
    <property type="entry name" value="BIOTIN"/>
    <property type="match status" value="1"/>
</dbReference>
<dbReference type="GeneID" id="24305461"/>
<reference evidence="4 6" key="1">
    <citation type="submission" date="2014-01" db="EMBL/GenBank/DDBJ databases">
        <title>Development of a Comparative Genomic Fingerprinting Assay for High Resolution Genotyping of Arcobacter butzleri.</title>
        <authorList>
            <person name="Webb A.L."/>
            <person name="Inglis G.D."/>
            <person name="Kruczkiewicz P."/>
            <person name="Selinger L.B."/>
            <person name="Taboada E.N."/>
        </authorList>
    </citation>
    <scope>NUCLEOTIDE SEQUENCE [LARGE SCALE GENOMIC DNA]</scope>
    <source>
        <strain evidence="4 6">L348</strain>
    </source>
</reference>
<dbReference type="InterPro" id="IPR001882">
    <property type="entry name" value="Biotin_BS"/>
</dbReference>
<name>A0A0G9JUY2_9BACT</name>
<dbReference type="SUPFAM" id="SSF89000">
    <property type="entry name" value="post-HMGL domain-like"/>
    <property type="match status" value="1"/>
</dbReference>
<dbReference type="InterPro" id="IPR003379">
    <property type="entry name" value="Carboxylase_cons_dom"/>
</dbReference>
<dbReference type="PANTHER" id="PTHR43778">
    <property type="entry name" value="PYRUVATE CARBOXYLASE"/>
    <property type="match status" value="1"/>
</dbReference>
<organism evidence="4 6">
    <name type="scientific">Aliarcobacter butzleri L348</name>
    <dbReference type="NCBI Taxonomy" id="1447256"/>
    <lineage>
        <taxon>Bacteria</taxon>
        <taxon>Pseudomonadati</taxon>
        <taxon>Campylobacterota</taxon>
        <taxon>Epsilonproteobacteria</taxon>
        <taxon>Campylobacterales</taxon>
        <taxon>Arcobacteraceae</taxon>
        <taxon>Aliarcobacter</taxon>
    </lineage>
</organism>
<dbReference type="Gene3D" id="2.40.50.100">
    <property type="match status" value="1"/>
</dbReference>
<dbReference type="InterPro" id="IPR000089">
    <property type="entry name" value="Biotin_lipoyl"/>
</dbReference>
<protein>
    <submittedName>
        <fullName evidence="4">Biotin attachment protein</fullName>
    </submittedName>
</protein>
<dbReference type="InterPro" id="IPR000891">
    <property type="entry name" value="PYR_CT"/>
</dbReference>
<dbReference type="RefSeq" id="WP_004511361.1">
    <property type="nucleotide sequence ID" value="NZ_JAIQ01000097.1"/>
</dbReference>
<dbReference type="EMBL" id="JAIQ01000097">
    <property type="protein sequence ID" value="KLD99411.1"/>
    <property type="molecule type" value="Genomic_DNA"/>
</dbReference>
<dbReference type="InterPro" id="IPR055268">
    <property type="entry name" value="PCB-like"/>
</dbReference>
<dbReference type="PATRIC" id="fig|1447256.3.peg.1314"/>
<dbReference type="Pfam" id="PF00364">
    <property type="entry name" value="Biotin_lipoyl"/>
    <property type="match status" value="1"/>
</dbReference>
<sequence>MSKKYIDIMDTTFRDGFQSVFGGRVLMNDFFPAVEAAKEAGITHFEFGGGARFQSLFFYLQENAFDMMDKFRSIVGPEANLQTLARGINTVMLDTGSRELIDLHAKLFAKHGTTTIRNFDALNDVQNLEYSAQCIKNHGLKHEVVVTLMDLPPNCTGAHDVPFYEKTLRSILDSGLPFDSVCFKDASGTSSPQKVFDTIKMARNLLGDSTHIRLHTHETAGVSIACYLAALEAGADGIDLAASPVSGGTSQPDILTMLHAVKGKNFDLGGLEIDKILKYEETLAHCLKDYFLPPEATQVSPLIPFSPMPGGALTANTQMMRDNGTLDKFPAVIKAMQEVVVRGGFGTSVTPVSQFYWQQAYANVMFGPWKQIAPGYGRMVLGYFGKTPVEADPEIIKLASEKLKLEPTKENPLDIADRDEKKKISVWKQRLEIENIPVTEENIFIAAACDEKGIAFLKGESPLNVRKKENEINNSNNKTKGDNKMANGNYTVVVDGQRFNVTVAEGIVDNIQVAQPVVQQVVQQPVQAQVAQTPAKPVYNGTEVPAAVNGNVWKILVKEGDRVEKDQQIMILEAMKMEIDITAPVSGTISKILVEPSSSVDEGQTLAVIA</sequence>
<evidence type="ECO:0000313" key="4">
    <source>
        <dbReference type="EMBL" id="KLD98000.1"/>
    </source>
</evidence>
<dbReference type="GO" id="GO:0004736">
    <property type="term" value="F:pyruvate carboxylase activity"/>
    <property type="evidence" value="ECO:0007669"/>
    <property type="project" value="TreeGrafter"/>
</dbReference>
<dbReference type="SUPFAM" id="SSF51230">
    <property type="entry name" value="Single hybrid motif"/>
    <property type="match status" value="1"/>
</dbReference>
<dbReference type="InterPro" id="IPR013785">
    <property type="entry name" value="Aldolase_TIM"/>
</dbReference>
<dbReference type="EMBL" id="JAIQ01000138">
    <property type="protein sequence ID" value="KLD98000.1"/>
    <property type="molecule type" value="Genomic_DNA"/>
</dbReference>
<accession>A0A0G9JUY2</accession>